<keyword evidence="1" id="KW-1133">Transmembrane helix</keyword>
<gene>
    <name evidence="2" type="ORF">GCM10011487_30790</name>
</gene>
<evidence type="ECO:0000313" key="3">
    <source>
        <dbReference type="Proteomes" id="UP000445000"/>
    </source>
</evidence>
<feature type="transmembrane region" description="Helical" evidence="1">
    <location>
        <begin position="68"/>
        <end position="86"/>
    </location>
</feature>
<evidence type="ECO:0000256" key="1">
    <source>
        <dbReference type="SAM" id="Phobius"/>
    </source>
</evidence>
<feature type="transmembrane region" description="Helical" evidence="1">
    <location>
        <begin position="98"/>
        <end position="119"/>
    </location>
</feature>
<keyword evidence="3" id="KW-1185">Reference proteome</keyword>
<dbReference type="AlphaFoldDB" id="A0A829YCS7"/>
<comment type="caution">
    <text evidence="2">The sequence shown here is derived from an EMBL/GenBank/DDBJ whole genome shotgun (WGS) entry which is preliminary data.</text>
</comment>
<feature type="transmembrane region" description="Helical" evidence="1">
    <location>
        <begin position="125"/>
        <end position="149"/>
    </location>
</feature>
<evidence type="ECO:0000313" key="2">
    <source>
        <dbReference type="EMBL" id="GFE81079.1"/>
    </source>
</evidence>
<organism evidence="2 3">
    <name type="scientific">Steroidobacter agaridevorans</name>
    <dbReference type="NCBI Taxonomy" id="2695856"/>
    <lineage>
        <taxon>Bacteria</taxon>
        <taxon>Pseudomonadati</taxon>
        <taxon>Pseudomonadota</taxon>
        <taxon>Gammaproteobacteria</taxon>
        <taxon>Steroidobacterales</taxon>
        <taxon>Steroidobacteraceae</taxon>
        <taxon>Steroidobacter</taxon>
    </lineage>
</organism>
<proteinExistence type="predicted"/>
<keyword evidence="1" id="KW-0812">Transmembrane</keyword>
<name>A0A829YCS7_9GAMM</name>
<sequence length="156" mass="16838">MFLEAAPMNTPSNPNERNEQQLERFIGQALRDQPLRRAPVDLESKVMAEIARRAAAPWWQGSFAGWPVAARLLFIIASAGLIALVLKASAMIAVPLKPGALFANVAWIPSLFMTIGTVLGDLPSLWVYGGAAILGALYLTLFGVSAAAYRTLYAPR</sequence>
<protein>
    <submittedName>
        <fullName evidence="2">Uncharacterized protein</fullName>
    </submittedName>
</protein>
<accession>A0A829YCS7</accession>
<dbReference type="Proteomes" id="UP000445000">
    <property type="component" value="Unassembled WGS sequence"/>
</dbReference>
<keyword evidence="1" id="KW-0472">Membrane</keyword>
<reference evidence="3" key="1">
    <citation type="submission" date="2020-01" db="EMBL/GenBank/DDBJ databases">
        <title>'Steroidobacter agaridevorans' sp. nov., agar-degrading bacteria isolated from rhizosphere soils.</title>
        <authorList>
            <person name="Ikenaga M."/>
            <person name="Kataoka M."/>
            <person name="Murouchi A."/>
            <person name="Katsuragi S."/>
            <person name="Sakai M."/>
        </authorList>
    </citation>
    <scope>NUCLEOTIDE SEQUENCE [LARGE SCALE GENOMIC DNA]</scope>
    <source>
        <strain evidence="3">YU21-B</strain>
    </source>
</reference>
<dbReference type="EMBL" id="BLJN01000003">
    <property type="protein sequence ID" value="GFE81079.1"/>
    <property type="molecule type" value="Genomic_DNA"/>
</dbReference>